<evidence type="ECO:0000313" key="3">
    <source>
        <dbReference type="Proteomes" id="UP001222932"/>
    </source>
</evidence>
<sequence>MAPLSFFPPALGPSRTIRATKQPRPDAHKVVPAKRARLSPPSSPRAEKKHALTLDRLTPAPSSDGPAPGRALTAAFKVPAVPAHMASAPPTPSTSTVAASSSPRHLATSPTRRPPAMKVRLVDGETLVFGRHHIRNRPALTAPPPAIVGKLTYPNHPARTIILDRAASHASRVHAAAELLRTTPPQIRLVVVGQNGLRIRTPGGKYRRISPGNVRTLPATPLEIEFYGAAVSISLEDPDETDEELFTPPIHPVAHVLRAPSPLSLPPSSPPRPALSSPPPDLSDDMDMDIPVASFRSHVPPPFTLQEYAQSDRSSSPLSDIDDEPILVKATRTPVPAPEALAIKHEMLDKPSAPTTGKPTLLKRAQTPKSRAATPAPSPPAPDGVDMAALLASTVVFSGSSKLSLPDLVKSLLESQPNMRVHGDEAAWAVWSGAELAVNPMFGKITRNGRDSSGKPLEPHYYYNPANDPDAARARELGGLVRPLRATQRGGGRAIDWRPVGPGRRR</sequence>
<feature type="compositionally biased region" description="Polar residues" evidence="1">
    <location>
        <begin position="309"/>
        <end position="318"/>
    </location>
</feature>
<dbReference type="AlphaFoldDB" id="A0AAD3TTA1"/>
<reference evidence="2" key="1">
    <citation type="journal article" date="2023" name="BMC Genomics">
        <title>Chromosome-level genome assemblies of Cutaneotrichosporon spp. (Trichosporonales, Basidiomycota) reveal imbalanced evolution between nucleotide sequences and chromosome synteny.</title>
        <authorList>
            <person name="Kobayashi Y."/>
            <person name="Kayamori A."/>
            <person name="Aoki K."/>
            <person name="Shiwa Y."/>
            <person name="Matsutani M."/>
            <person name="Fujita N."/>
            <person name="Sugita T."/>
            <person name="Iwasaki W."/>
            <person name="Tanaka N."/>
            <person name="Takashima M."/>
        </authorList>
    </citation>
    <scope>NUCLEOTIDE SEQUENCE</scope>
    <source>
        <strain evidence="2">HIS016</strain>
    </source>
</reference>
<feature type="region of interest" description="Disordered" evidence="1">
    <location>
        <begin position="259"/>
        <end position="288"/>
    </location>
</feature>
<feature type="region of interest" description="Disordered" evidence="1">
    <location>
        <begin position="309"/>
        <end position="333"/>
    </location>
</feature>
<feature type="region of interest" description="Disordered" evidence="1">
    <location>
        <begin position="85"/>
        <end position="114"/>
    </location>
</feature>
<name>A0AAD3TTA1_9TREE</name>
<dbReference type="EMBL" id="BTCM01000003">
    <property type="protein sequence ID" value="GMK56399.1"/>
    <property type="molecule type" value="Genomic_DNA"/>
</dbReference>
<feature type="compositionally biased region" description="Low complexity" evidence="1">
    <location>
        <begin position="93"/>
        <end position="103"/>
    </location>
</feature>
<proteinExistence type="predicted"/>
<feature type="region of interest" description="Disordered" evidence="1">
    <location>
        <begin position="1"/>
        <end position="70"/>
    </location>
</feature>
<feature type="region of interest" description="Disordered" evidence="1">
    <location>
        <begin position="347"/>
        <end position="381"/>
    </location>
</feature>
<dbReference type="Proteomes" id="UP001222932">
    <property type="component" value="Unassembled WGS sequence"/>
</dbReference>
<gene>
    <name evidence="2" type="ORF">CspeluHIS016_0302390</name>
</gene>
<organism evidence="2 3">
    <name type="scientific">Cutaneotrichosporon spelunceum</name>
    <dbReference type="NCBI Taxonomy" id="1672016"/>
    <lineage>
        <taxon>Eukaryota</taxon>
        <taxon>Fungi</taxon>
        <taxon>Dikarya</taxon>
        <taxon>Basidiomycota</taxon>
        <taxon>Agaricomycotina</taxon>
        <taxon>Tremellomycetes</taxon>
        <taxon>Trichosporonales</taxon>
        <taxon>Trichosporonaceae</taxon>
        <taxon>Cutaneotrichosporon</taxon>
    </lineage>
</organism>
<comment type="caution">
    <text evidence="2">The sequence shown here is derived from an EMBL/GenBank/DDBJ whole genome shotgun (WGS) entry which is preliminary data.</text>
</comment>
<feature type="region of interest" description="Disordered" evidence="1">
    <location>
        <begin position="482"/>
        <end position="506"/>
    </location>
</feature>
<protein>
    <recommendedName>
        <fullName evidence="4">FHA domain-containing protein</fullName>
    </recommendedName>
</protein>
<feature type="compositionally biased region" description="Pro residues" evidence="1">
    <location>
        <begin position="263"/>
        <end position="281"/>
    </location>
</feature>
<reference evidence="2" key="2">
    <citation type="submission" date="2023-06" db="EMBL/GenBank/DDBJ databases">
        <authorList>
            <person name="Kobayashi Y."/>
            <person name="Kayamori A."/>
            <person name="Aoki K."/>
            <person name="Shiwa Y."/>
            <person name="Fujita N."/>
            <person name="Sugita T."/>
            <person name="Iwasaki W."/>
            <person name="Tanaka N."/>
            <person name="Takashima M."/>
        </authorList>
    </citation>
    <scope>NUCLEOTIDE SEQUENCE</scope>
    <source>
        <strain evidence="2">HIS016</strain>
    </source>
</reference>
<accession>A0AAD3TTA1</accession>
<evidence type="ECO:0008006" key="4">
    <source>
        <dbReference type="Google" id="ProtNLM"/>
    </source>
</evidence>
<evidence type="ECO:0000313" key="2">
    <source>
        <dbReference type="EMBL" id="GMK56399.1"/>
    </source>
</evidence>
<evidence type="ECO:0000256" key="1">
    <source>
        <dbReference type="SAM" id="MobiDB-lite"/>
    </source>
</evidence>
<keyword evidence="3" id="KW-1185">Reference proteome</keyword>